<keyword evidence="4" id="KW-1185">Reference proteome</keyword>
<dbReference type="AlphaFoldDB" id="A0A2W1M199"/>
<dbReference type="PRINTS" id="PR01366">
    <property type="entry name" value="ROYALJELLY"/>
</dbReference>
<dbReference type="Gene3D" id="2.120.10.30">
    <property type="entry name" value="TolB, C-terminal domain"/>
    <property type="match status" value="1"/>
</dbReference>
<reference evidence="3 4" key="1">
    <citation type="submission" date="2018-06" db="EMBL/GenBank/DDBJ databases">
        <title>Paenibacillus imtechensis sp. nov.</title>
        <authorList>
            <person name="Pinnaka A.K."/>
            <person name="Singh H."/>
            <person name="Kaur M."/>
        </authorList>
    </citation>
    <scope>NUCLEOTIDE SEQUENCE [LARGE SCALE GENOMIC DNA]</scope>
    <source>
        <strain evidence="3 4">SMB1</strain>
    </source>
</reference>
<evidence type="ECO:0000313" key="4">
    <source>
        <dbReference type="Proteomes" id="UP000249522"/>
    </source>
</evidence>
<accession>A0A2W1M199</accession>
<dbReference type="Pfam" id="PF03022">
    <property type="entry name" value="MRJP"/>
    <property type="match status" value="1"/>
</dbReference>
<dbReference type="OrthoDB" id="9797664at2"/>
<dbReference type="SUPFAM" id="SSF63829">
    <property type="entry name" value="Calcium-dependent phosphotriesterase"/>
    <property type="match status" value="1"/>
</dbReference>
<comment type="caution">
    <text evidence="3">The sequence shown here is derived from an EMBL/GenBank/DDBJ whole genome shotgun (WGS) entry which is preliminary data.</text>
</comment>
<sequence>MSPEPAAAAKEDRMTGYGQYEIMYHWNHLDWNFADPEMEREFEQNEYWKKALPAGIKTDEDGNTYVSVPRRAEGIPATMNKIVMKDGKPLLEAYPSWEWNEAGNSDMLQHVLGYEIDERNRMWMLDQGHLNGAPSEEGAQKIVIWDLTANKLVDSIKIPNDIAPYDTSMLNDLVVDNRNGYVYISDSGNTVPGTVRAGLIVYNMKTGEFRRVLDRHESTQPYPGFRFSIAGHPVQEDKPVQTGVDGIALSADRLALYYTPLTGRNLYAIPTAVLNNFNLPLEDVASEVRAIGSKGSNSDGMYADNQGNIWYTMLEGQGIGYYDPQTRTFQDFVSDDRMLWVDGLFVDRDGSVIFNSNRLHQMFGTPELIDWSNPYNLIVWKAKTGDDLRSYVYAKPQPAAKQ</sequence>
<evidence type="ECO:0000256" key="2">
    <source>
        <dbReference type="ARBA" id="ARBA00022525"/>
    </source>
</evidence>
<dbReference type="RefSeq" id="WP_111145295.1">
    <property type="nucleotide sequence ID" value="NZ_QKRB01000028.1"/>
</dbReference>
<evidence type="ECO:0008006" key="5">
    <source>
        <dbReference type="Google" id="ProtNLM"/>
    </source>
</evidence>
<organism evidence="3 4">
    <name type="scientific">Paenibacillus sambharensis</name>
    <dbReference type="NCBI Taxonomy" id="1803190"/>
    <lineage>
        <taxon>Bacteria</taxon>
        <taxon>Bacillati</taxon>
        <taxon>Bacillota</taxon>
        <taxon>Bacilli</taxon>
        <taxon>Bacillales</taxon>
        <taxon>Paenibacillaceae</taxon>
        <taxon>Paenibacillus</taxon>
    </lineage>
</organism>
<protein>
    <recommendedName>
        <fullName evidence="5">Major royal jelly protein</fullName>
    </recommendedName>
</protein>
<dbReference type="PANTHER" id="PTHR10009">
    <property type="entry name" value="PROTEIN YELLOW-RELATED"/>
    <property type="match status" value="1"/>
</dbReference>
<evidence type="ECO:0000256" key="1">
    <source>
        <dbReference type="ARBA" id="ARBA00004613"/>
    </source>
</evidence>
<dbReference type="EMBL" id="QKRB01000028">
    <property type="protein sequence ID" value="PZD97437.1"/>
    <property type="molecule type" value="Genomic_DNA"/>
</dbReference>
<evidence type="ECO:0000313" key="3">
    <source>
        <dbReference type="EMBL" id="PZD97437.1"/>
    </source>
</evidence>
<dbReference type="InterPro" id="IPR011042">
    <property type="entry name" value="6-blade_b-propeller_TolB-like"/>
</dbReference>
<comment type="subcellular location">
    <subcellularLocation>
        <location evidence="1">Secreted</location>
    </subcellularLocation>
</comment>
<dbReference type="PANTHER" id="PTHR10009:SF18">
    <property type="entry name" value="PROTEIN YELLOW-LIKE PROTEIN"/>
    <property type="match status" value="1"/>
</dbReference>
<name>A0A2W1M199_9BACL</name>
<dbReference type="GO" id="GO:0005576">
    <property type="term" value="C:extracellular region"/>
    <property type="evidence" value="ECO:0007669"/>
    <property type="project" value="UniProtKB-SubCell"/>
</dbReference>
<gene>
    <name evidence="3" type="ORF">DNH61_02750</name>
</gene>
<dbReference type="Proteomes" id="UP000249522">
    <property type="component" value="Unassembled WGS sequence"/>
</dbReference>
<proteinExistence type="predicted"/>
<dbReference type="InterPro" id="IPR017996">
    <property type="entry name" value="MRJP/yellow-related"/>
</dbReference>
<keyword evidence="2" id="KW-0964">Secreted</keyword>